<evidence type="ECO:0000313" key="2">
    <source>
        <dbReference type="Proteomes" id="UP000018890"/>
    </source>
</evidence>
<comment type="caution">
    <text evidence="1">The sequence shown here is derived from an EMBL/GenBank/DDBJ whole genome shotgun (WGS) entry which is preliminary data.</text>
</comment>
<protein>
    <recommendedName>
        <fullName evidence="3">KOW domain-containing protein</fullName>
    </recommendedName>
</protein>
<dbReference type="Proteomes" id="UP000018890">
    <property type="component" value="Unassembled WGS sequence"/>
</dbReference>
<evidence type="ECO:0000313" key="1">
    <source>
        <dbReference type="EMBL" id="GAE28561.1"/>
    </source>
</evidence>
<dbReference type="EMBL" id="BAUT01000125">
    <property type="protein sequence ID" value="GAE28561.1"/>
    <property type="molecule type" value="Genomic_DNA"/>
</dbReference>
<accession>W4Q927</accession>
<dbReference type="OrthoDB" id="2934126at2"/>
<keyword evidence="2" id="KW-1185">Reference proteome</keyword>
<proteinExistence type="predicted"/>
<reference evidence="1" key="1">
    <citation type="journal article" date="2014" name="Genome Announc.">
        <title>Draft Genome Sequences of Three Alkaliphilic Bacillus Strains, Bacillus wakoensis JCM 9140T, Bacillus akibai JCM 9157T, and Bacillus hemicellulosilyticus JCM 9152T.</title>
        <authorList>
            <person name="Yuki M."/>
            <person name="Oshima K."/>
            <person name="Suda W."/>
            <person name="Oshida Y."/>
            <person name="Kitamura K."/>
            <person name="Iida T."/>
            <person name="Hattori M."/>
            <person name="Ohkuma M."/>
        </authorList>
    </citation>
    <scope>NUCLEOTIDE SEQUENCE [LARGE SCALE GENOMIC DNA]</scope>
    <source>
        <strain evidence="1">JCM 9140</strain>
    </source>
</reference>
<organism evidence="1 2">
    <name type="scientific">Halalkalibacter wakoensis JCM 9140</name>
    <dbReference type="NCBI Taxonomy" id="1236970"/>
    <lineage>
        <taxon>Bacteria</taxon>
        <taxon>Bacillati</taxon>
        <taxon>Bacillota</taxon>
        <taxon>Bacilli</taxon>
        <taxon>Bacillales</taxon>
        <taxon>Bacillaceae</taxon>
        <taxon>Halalkalibacter</taxon>
    </lineage>
</organism>
<dbReference type="AlphaFoldDB" id="W4Q927"/>
<evidence type="ECO:0008006" key="3">
    <source>
        <dbReference type="Google" id="ProtNLM"/>
    </source>
</evidence>
<name>W4Q927_9BACI</name>
<gene>
    <name evidence="1" type="ORF">JCM9140_4807</name>
</gene>
<sequence length="68" mass="7758">MAGAEKPEIDLKIEDRIEVTKGQYEGEKADVVNIYNNTIAVQFDDVFQKEGIKLRTVVKHDSYKKITS</sequence>
<dbReference type="RefSeq" id="WP_034751533.1">
    <property type="nucleotide sequence ID" value="NZ_BAUT01000125.1"/>
</dbReference>